<protein>
    <submittedName>
        <fullName evidence="3">Uncharacterized protein</fullName>
    </submittedName>
</protein>
<accession>A0A0S4W527</accession>
<dbReference type="EMBL" id="LN899825">
    <property type="protein sequence ID" value="CUV33015.1"/>
    <property type="molecule type" value="Genomic_DNA"/>
</dbReference>
<evidence type="ECO:0000313" key="1">
    <source>
        <dbReference type="EMBL" id="CUV25541.1"/>
    </source>
</evidence>
<gene>
    <name evidence="4" type="ORF">RD1301_v1_90003</name>
    <name evidence="1" type="ORF">RUN1744_v1_990061</name>
    <name evidence="2" type="ORF">TD1301_v1_270003</name>
    <name evidence="3" type="ORF">TF3108_v1_850045</name>
</gene>
<evidence type="ECO:0000313" key="3">
    <source>
        <dbReference type="EMBL" id="CUV41760.1"/>
    </source>
</evidence>
<dbReference type="AlphaFoldDB" id="A0A0S4W527"/>
<proteinExistence type="predicted"/>
<sequence>MYTAKPAPPRASALKDYPYDALDDLLYDWACWERMYSATRGFSAVDKTCAAARSSRQWQTTDEILDAGVFAWQMEQVEACVDELGSSHQLAIRVEMMNRQGPAVWRNPRAPVRQQVVYAEAKAAIRPILERRGVEIGC</sequence>
<name>A0A0S4W527_RALSL</name>
<dbReference type="EMBL" id="LN899826">
    <property type="protein sequence ID" value="CUV41760.1"/>
    <property type="molecule type" value="Genomic_DNA"/>
</dbReference>
<dbReference type="EMBL" id="LN899822">
    <property type="protein sequence ID" value="CUV58899.1"/>
    <property type="molecule type" value="Genomic_DNA"/>
</dbReference>
<dbReference type="EMBL" id="LN899823">
    <property type="protein sequence ID" value="CUV25541.1"/>
    <property type="molecule type" value="Genomic_DNA"/>
</dbReference>
<organism evidence="3">
    <name type="scientific">Ralstonia solanacearum</name>
    <name type="common">Pseudomonas solanacearum</name>
    <dbReference type="NCBI Taxonomy" id="305"/>
    <lineage>
        <taxon>Bacteria</taxon>
        <taxon>Pseudomonadati</taxon>
        <taxon>Pseudomonadota</taxon>
        <taxon>Betaproteobacteria</taxon>
        <taxon>Burkholderiales</taxon>
        <taxon>Burkholderiaceae</taxon>
        <taxon>Ralstonia</taxon>
        <taxon>Ralstonia solanacearum species complex</taxon>
    </lineage>
</organism>
<reference evidence="3" key="1">
    <citation type="submission" date="2015-10" db="EMBL/GenBank/DDBJ databases">
        <authorList>
            <person name="Gilbert D.G."/>
        </authorList>
    </citation>
    <scope>NUCLEOTIDE SEQUENCE</scope>
    <source>
        <strain evidence="3">Phyl III-seqv23</strain>
    </source>
</reference>
<evidence type="ECO:0000313" key="4">
    <source>
        <dbReference type="EMBL" id="CUV58899.1"/>
    </source>
</evidence>
<evidence type="ECO:0000313" key="2">
    <source>
        <dbReference type="EMBL" id="CUV33015.1"/>
    </source>
</evidence>